<dbReference type="InParanoid" id="A0A5E4GJY8"/>
<proteinExistence type="predicted"/>
<gene>
    <name evidence="1" type="ORF">ALMOND_2B029559</name>
</gene>
<name>A0A5E4GJY8_PRUDU</name>
<dbReference type="InterPro" id="IPR027417">
    <property type="entry name" value="P-loop_NTPase"/>
</dbReference>
<accession>A0A5E4GJY8</accession>
<evidence type="ECO:0000313" key="1">
    <source>
        <dbReference type="EMBL" id="VVA40114.1"/>
    </source>
</evidence>
<protein>
    <submittedName>
        <fullName evidence="1">PREDICTED: signal recognition</fullName>
    </submittedName>
</protein>
<dbReference type="Gene3D" id="3.40.50.300">
    <property type="entry name" value="P-loop containing nucleotide triphosphate hydrolases"/>
    <property type="match status" value="1"/>
</dbReference>
<reference evidence="2" key="1">
    <citation type="journal article" date="2020" name="Plant J.">
        <title>Transposons played a major role in the diversification between the closely related almond and peach genomes: results from the almond genome sequence.</title>
        <authorList>
            <person name="Alioto T."/>
            <person name="Alexiou K.G."/>
            <person name="Bardil A."/>
            <person name="Barteri F."/>
            <person name="Castanera R."/>
            <person name="Cruz F."/>
            <person name="Dhingra A."/>
            <person name="Duval H."/>
            <person name="Fernandez I Marti A."/>
            <person name="Frias L."/>
            <person name="Galan B."/>
            <person name="Garcia J.L."/>
            <person name="Howad W."/>
            <person name="Gomez-Garrido J."/>
            <person name="Gut M."/>
            <person name="Julca I."/>
            <person name="Morata J."/>
            <person name="Puigdomenech P."/>
            <person name="Ribeca P."/>
            <person name="Rubio Cabetas M.J."/>
            <person name="Vlasova A."/>
            <person name="Wirthensohn M."/>
            <person name="Garcia-Mas J."/>
            <person name="Gabaldon T."/>
            <person name="Casacuberta J.M."/>
            <person name="Arus P."/>
        </authorList>
    </citation>
    <scope>NUCLEOTIDE SEQUENCE [LARGE SCALE GENOMIC DNA]</scope>
    <source>
        <strain evidence="2">cv. Texas</strain>
    </source>
</reference>
<sequence length="173" mass="19184">MGKLFGASHRTAGGQVQGVTPAADQAYTATFMAAKGLYRATFMAVKGSLDPMVAPPPNNELRFSYLEAVALFCWPKSMTYPSTGQVDSSLVFESSSGSRQLLSRDFFFLRVKSRETNFGIFDRERREREEIFLGELTWDNEPLMKALSKLVNLNNPDLVLFVGEALVGNDVVD</sequence>
<organism evidence="1 2">
    <name type="scientific">Prunus dulcis</name>
    <name type="common">Almond</name>
    <name type="synonym">Amygdalus dulcis</name>
    <dbReference type="NCBI Taxonomy" id="3755"/>
    <lineage>
        <taxon>Eukaryota</taxon>
        <taxon>Viridiplantae</taxon>
        <taxon>Streptophyta</taxon>
        <taxon>Embryophyta</taxon>
        <taxon>Tracheophyta</taxon>
        <taxon>Spermatophyta</taxon>
        <taxon>Magnoliopsida</taxon>
        <taxon>eudicotyledons</taxon>
        <taxon>Gunneridae</taxon>
        <taxon>Pentapetalae</taxon>
        <taxon>rosids</taxon>
        <taxon>fabids</taxon>
        <taxon>Rosales</taxon>
        <taxon>Rosaceae</taxon>
        <taxon>Amygdaloideae</taxon>
        <taxon>Amygdaleae</taxon>
        <taxon>Prunus</taxon>
    </lineage>
</organism>
<evidence type="ECO:0000313" key="2">
    <source>
        <dbReference type="Proteomes" id="UP000327085"/>
    </source>
</evidence>
<dbReference type="Gramene" id="VVA40114">
    <property type="protein sequence ID" value="VVA40114"/>
    <property type="gene ID" value="Prudul26B029559"/>
</dbReference>
<dbReference type="AlphaFoldDB" id="A0A5E4GJY8"/>
<dbReference type="Proteomes" id="UP000327085">
    <property type="component" value="Chromosome 4"/>
</dbReference>
<dbReference type="EMBL" id="CABIKO010000916">
    <property type="protein sequence ID" value="VVA40114.1"/>
    <property type="molecule type" value="Genomic_DNA"/>
</dbReference>